<reference evidence="2 3" key="1">
    <citation type="submission" date="2020-08" db="EMBL/GenBank/DDBJ databases">
        <authorList>
            <person name="Koutsovoulos G."/>
            <person name="Danchin GJ E."/>
        </authorList>
    </citation>
    <scope>NUCLEOTIDE SEQUENCE [LARGE SCALE GENOMIC DNA]</scope>
</reference>
<sequence length="114" mass="13089">MFSIGNKFVIASILFVIICEFNVESFLRGRKNKVVPGPDEHAERLTEVRNELNTLITFTRMQLEGHQTLGVTADSLREEYDTIRNRVQSDTELSRNQGIQRQLNGLHALMQDLD</sequence>
<protein>
    <submittedName>
        <fullName evidence="2">Uncharacterized protein</fullName>
    </submittedName>
</protein>
<evidence type="ECO:0000256" key="1">
    <source>
        <dbReference type="SAM" id="SignalP"/>
    </source>
</evidence>
<feature type="signal peptide" evidence="1">
    <location>
        <begin position="1"/>
        <end position="25"/>
    </location>
</feature>
<name>A0A6V7TT34_MELEN</name>
<feature type="chain" id="PRO_5027995346" evidence="1">
    <location>
        <begin position="26"/>
        <end position="114"/>
    </location>
</feature>
<dbReference type="EMBL" id="CAJEWN010000011">
    <property type="protein sequence ID" value="CAD2132255.1"/>
    <property type="molecule type" value="Genomic_DNA"/>
</dbReference>
<dbReference type="Proteomes" id="UP000580250">
    <property type="component" value="Unassembled WGS sequence"/>
</dbReference>
<dbReference type="AlphaFoldDB" id="A0A6V7TT34"/>
<keyword evidence="1" id="KW-0732">Signal</keyword>
<organism evidence="2 3">
    <name type="scientific">Meloidogyne enterolobii</name>
    <name type="common">Root-knot nematode worm</name>
    <name type="synonym">Meloidogyne mayaguensis</name>
    <dbReference type="NCBI Taxonomy" id="390850"/>
    <lineage>
        <taxon>Eukaryota</taxon>
        <taxon>Metazoa</taxon>
        <taxon>Ecdysozoa</taxon>
        <taxon>Nematoda</taxon>
        <taxon>Chromadorea</taxon>
        <taxon>Rhabditida</taxon>
        <taxon>Tylenchina</taxon>
        <taxon>Tylenchomorpha</taxon>
        <taxon>Tylenchoidea</taxon>
        <taxon>Meloidogynidae</taxon>
        <taxon>Meloidogyninae</taxon>
        <taxon>Meloidogyne</taxon>
    </lineage>
</organism>
<comment type="caution">
    <text evidence="2">The sequence shown here is derived from an EMBL/GenBank/DDBJ whole genome shotgun (WGS) entry which is preliminary data.</text>
</comment>
<proteinExistence type="predicted"/>
<evidence type="ECO:0000313" key="3">
    <source>
        <dbReference type="Proteomes" id="UP000580250"/>
    </source>
</evidence>
<accession>A0A6V7TT34</accession>
<evidence type="ECO:0000313" key="2">
    <source>
        <dbReference type="EMBL" id="CAD2132255.1"/>
    </source>
</evidence>
<gene>
    <name evidence="2" type="ORF">MENT_LOCUS3611</name>
</gene>